<keyword evidence="13" id="KW-1185">Reference proteome</keyword>
<dbReference type="SMART" id="SM00342">
    <property type="entry name" value="HTH_ARAC"/>
    <property type="match status" value="1"/>
</dbReference>
<dbReference type="SMART" id="SM00448">
    <property type="entry name" value="REC"/>
    <property type="match status" value="1"/>
</dbReference>
<dbReference type="RefSeq" id="WP_191803951.1">
    <property type="nucleotide sequence ID" value="NZ_JACSQL010000014.1"/>
</dbReference>
<evidence type="ECO:0000259" key="11">
    <source>
        <dbReference type="PROSITE" id="PS50110"/>
    </source>
</evidence>
<evidence type="ECO:0000256" key="1">
    <source>
        <dbReference type="ARBA" id="ARBA00004496"/>
    </source>
</evidence>
<organism evidence="12 13">
    <name type="scientific">Paenibacillus gallinarum</name>
    <dbReference type="NCBI Taxonomy" id="2762232"/>
    <lineage>
        <taxon>Bacteria</taxon>
        <taxon>Bacillati</taxon>
        <taxon>Bacillota</taxon>
        <taxon>Bacilli</taxon>
        <taxon>Bacillales</taxon>
        <taxon>Paenibacillaceae</taxon>
        <taxon>Paenibacillus</taxon>
    </lineage>
</organism>
<dbReference type="Gene3D" id="1.10.10.60">
    <property type="entry name" value="Homeodomain-like"/>
    <property type="match status" value="2"/>
</dbReference>
<dbReference type="PROSITE" id="PS01124">
    <property type="entry name" value="HTH_ARAC_FAMILY_2"/>
    <property type="match status" value="1"/>
</dbReference>
<feature type="domain" description="Response regulatory" evidence="11">
    <location>
        <begin position="3"/>
        <end position="120"/>
    </location>
</feature>
<dbReference type="InterPro" id="IPR009057">
    <property type="entry name" value="Homeodomain-like_sf"/>
</dbReference>
<dbReference type="CDD" id="cd17536">
    <property type="entry name" value="REC_YesN-like"/>
    <property type="match status" value="1"/>
</dbReference>
<dbReference type="InterPro" id="IPR018060">
    <property type="entry name" value="HTH_AraC"/>
</dbReference>
<evidence type="ECO:0000259" key="10">
    <source>
        <dbReference type="PROSITE" id="PS01124"/>
    </source>
</evidence>
<dbReference type="PRINTS" id="PR00032">
    <property type="entry name" value="HTHARAC"/>
</dbReference>
<evidence type="ECO:0000313" key="13">
    <source>
        <dbReference type="Proteomes" id="UP000608071"/>
    </source>
</evidence>
<comment type="caution">
    <text evidence="12">The sequence shown here is derived from an EMBL/GenBank/DDBJ whole genome shotgun (WGS) entry which is preliminary data.</text>
</comment>
<dbReference type="PANTHER" id="PTHR42713">
    <property type="entry name" value="HISTIDINE KINASE-RELATED"/>
    <property type="match status" value="1"/>
</dbReference>
<evidence type="ECO:0000256" key="4">
    <source>
        <dbReference type="ARBA" id="ARBA00023012"/>
    </source>
</evidence>
<evidence type="ECO:0000256" key="6">
    <source>
        <dbReference type="ARBA" id="ARBA00023125"/>
    </source>
</evidence>
<evidence type="ECO:0000256" key="3">
    <source>
        <dbReference type="ARBA" id="ARBA00022553"/>
    </source>
</evidence>
<dbReference type="Gene3D" id="3.40.50.2300">
    <property type="match status" value="1"/>
</dbReference>
<evidence type="ECO:0000256" key="5">
    <source>
        <dbReference type="ARBA" id="ARBA00023015"/>
    </source>
</evidence>
<feature type="modified residue" description="4-aspartylphosphate" evidence="8">
    <location>
        <position position="55"/>
    </location>
</feature>
<keyword evidence="4" id="KW-0902">Two-component regulatory system</keyword>
<keyword evidence="9" id="KW-0175">Coiled coil</keyword>
<evidence type="ECO:0000256" key="9">
    <source>
        <dbReference type="SAM" id="Coils"/>
    </source>
</evidence>
<dbReference type="Pfam" id="PF12833">
    <property type="entry name" value="HTH_18"/>
    <property type="match status" value="1"/>
</dbReference>
<proteinExistence type="predicted"/>
<dbReference type="SUPFAM" id="SSF52172">
    <property type="entry name" value="CheY-like"/>
    <property type="match status" value="1"/>
</dbReference>
<keyword evidence="7" id="KW-0804">Transcription</keyword>
<dbReference type="InterPro" id="IPR051552">
    <property type="entry name" value="HptR"/>
</dbReference>
<name>A0ABR8T4Y3_9BACL</name>
<evidence type="ECO:0000256" key="8">
    <source>
        <dbReference type="PROSITE-ProRule" id="PRU00169"/>
    </source>
</evidence>
<dbReference type="PANTHER" id="PTHR42713:SF3">
    <property type="entry name" value="TRANSCRIPTIONAL REGULATORY PROTEIN HPTR"/>
    <property type="match status" value="1"/>
</dbReference>
<dbReference type="InterPro" id="IPR001789">
    <property type="entry name" value="Sig_transdc_resp-reg_receiver"/>
</dbReference>
<reference evidence="12 13" key="1">
    <citation type="submission" date="2020-08" db="EMBL/GenBank/DDBJ databases">
        <title>A Genomic Blueprint of the Chicken Gut Microbiome.</title>
        <authorList>
            <person name="Gilroy R."/>
            <person name="Ravi A."/>
            <person name="Getino M."/>
            <person name="Pursley I."/>
            <person name="Horton D.L."/>
            <person name="Alikhan N.-F."/>
            <person name="Baker D."/>
            <person name="Gharbi K."/>
            <person name="Hall N."/>
            <person name="Watson M."/>
            <person name="Adriaenssens E.M."/>
            <person name="Foster-Nyarko E."/>
            <person name="Jarju S."/>
            <person name="Secka A."/>
            <person name="Antonio M."/>
            <person name="Oren A."/>
            <person name="Chaudhuri R."/>
            <person name="La Ragione R.M."/>
            <person name="Hildebrand F."/>
            <person name="Pallen M.J."/>
        </authorList>
    </citation>
    <scope>NUCLEOTIDE SEQUENCE [LARGE SCALE GENOMIC DNA]</scope>
    <source>
        <strain evidence="12 13">Sa2BVA9</strain>
    </source>
</reference>
<keyword evidence="3 8" id="KW-0597">Phosphoprotein</keyword>
<keyword evidence="5" id="KW-0805">Transcription regulation</keyword>
<dbReference type="InterPro" id="IPR011006">
    <property type="entry name" value="CheY-like_superfamily"/>
</dbReference>
<keyword evidence="6" id="KW-0238">DNA-binding</keyword>
<dbReference type="PROSITE" id="PS00041">
    <property type="entry name" value="HTH_ARAC_FAMILY_1"/>
    <property type="match status" value="1"/>
</dbReference>
<feature type="coiled-coil region" evidence="9">
    <location>
        <begin position="109"/>
        <end position="136"/>
    </location>
</feature>
<comment type="subcellular location">
    <subcellularLocation>
        <location evidence="1">Cytoplasm</location>
    </subcellularLocation>
</comment>
<dbReference type="InterPro" id="IPR020449">
    <property type="entry name" value="Tscrpt_reg_AraC-type_HTH"/>
</dbReference>
<dbReference type="Pfam" id="PF00072">
    <property type="entry name" value="Response_reg"/>
    <property type="match status" value="1"/>
</dbReference>
<evidence type="ECO:0000256" key="2">
    <source>
        <dbReference type="ARBA" id="ARBA00022490"/>
    </source>
</evidence>
<protein>
    <submittedName>
        <fullName evidence="12">Response regulator transcription factor</fullName>
    </submittedName>
</protein>
<dbReference type="PROSITE" id="PS50110">
    <property type="entry name" value="RESPONSE_REGULATORY"/>
    <property type="match status" value="1"/>
</dbReference>
<dbReference type="InterPro" id="IPR018062">
    <property type="entry name" value="HTH_AraC-typ_CS"/>
</dbReference>
<sequence>MYSVLIVDDEPMIREGLKTIINWEEEGYTVIDTASNGREAIEKHHHLNPDLTILDIRMPGLTGLEVIEHLRKEGKKGQFLILSGHADFDYAKKAISFGVGGYLLKPVDEEEMVEELERIKARLDKEQSVKQRNTNEDFFYREHVIESILHGGQVWTAEDVKKYDLYWPSYQVVLIEVYNESSTHMSTEIKKEMTDLLASSKRGIVFTAGKYIGCLLKTPLVTNDERHRFYDETVMTLKRFSSPVYIAAGTGVLHMEEMKTSYNEALHLLEERFFFTEPSVLMRREDYGLSMPIEERGEELQGLDEDKITDTLYYALDIRSKDLLSRVLDHFQQWVLTEDYTEHEIKNMITKIAAVALNKLSLVNSETKLIATEHTAMLSALYQQPTFIALLDTLQLQFSELIQKLGVNSKDTVIKQMIDFIKRNPGDHLKLEVLAEVFNYNSSYLGKLFKNYTGESFNVFLDKVRMEKAKSLLEEGLKVHQVSDQIGYANVDYFHTKFKKYMGISPSAYRDQYKQRQN</sequence>
<dbReference type="SUPFAM" id="SSF46689">
    <property type="entry name" value="Homeodomain-like"/>
    <property type="match status" value="2"/>
</dbReference>
<accession>A0ABR8T4Y3</accession>
<evidence type="ECO:0000313" key="12">
    <source>
        <dbReference type="EMBL" id="MBD7970654.1"/>
    </source>
</evidence>
<feature type="domain" description="HTH araC/xylS-type" evidence="10">
    <location>
        <begin position="415"/>
        <end position="512"/>
    </location>
</feature>
<dbReference type="Proteomes" id="UP000608071">
    <property type="component" value="Unassembled WGS sequence"/>
</dbReference>
<gene>
    <name evidence="12" type="ORF">H9647_21555</name>
</gene>
<keyword evidence="2" id="KW-0963">Cytoplasm</keyword>
<dbReference type="EMBL" id="JACSQL010000014">
    <property type="protein sequence ID" value="MBD7970654.1"/>
    <property type="molecule type" value="Genomic_DNA"/>
</dbReference>
<evidence type="ECO:0000256" key="7">
    <source>
        <dbReference type="ARBA" id="ARBA00023163"/>
    </source>
</evidence>